<reference evidence="2" key="1">
    <citation type="journal article" date="2020" name="mSystems">
        <title>Genome- and Community-Level Interaction Insights into Carbon Utilization and Element Cycling Functions of Hydrothermarchaeota in Hydrothermal Sediment.</title>
        <authorList>
            <person name="Zhou Z."/>
            <person name="Liu Y."/>
            <person name="Xu W."/>
            <person name="Pan J."/>
            <person name="Luo Z.H."/>
            <person name="Li M."/>
        </authorList>
    </citation>
    <scope>NUCLEOTIDE SEQUENCE [LARGE SCALE GENOMIC DNA]</scope>
    <source>
        <strain evidence="2">SpSt-1257</strain>
    </source>
</reference>
<dbReference type="InterPro" id="IPR052724">
    <property type="entry name" value="GT117_domain-containing"/>
</dbReference>
<dbReference type="Pfam" id="PF11028">
    <property type="entry name" value="TMEM260-like"/>
    <property type="match status" value="1"/>
</dbReference>
<organism evidence="2">
    <name type="scientific">Sulfurihydrogenibium azorense</name>
    <dbReference type="NCBI Taxonomy" id="309806"/>
    <lineage>
        <taxon>Bacteria</taxon>
        <taxon>Pseudomonadati</taxon>
        <taxon>Aquificota</taxon>
        <taxon>Aquificia</taxon>
        <taxon>Aquificales</taxon>
        <taxon>Hydrogenothermaceae</taxon>
        <taxon>Sulfurihydrogenibium</taxon>
    </lineage>
</organism>
<feature type="transmembrane region" description="Helical" evidence="1">
    <location>
        <begin position="131"/>
        <end position="147"/>
    </location>
</feature>
<feature type="transmembrane region" description="Helical" evidence="1">
    <location>
        <begin position="80"/>
        <end position="101"/>
    </location>
</feature>
<accession>A0A832DQV3</accession>
<feature type="transmembrane region" description="Helical" evidence="1">
    <location>
        <begin position="56"/>
        <end position="73"/>
    </location>
</feature>
<dbReference type="AlphaFoldDB" id="A0A832DQV3"/>
<keyword evidence="1" id="KW-0812">Transmembrane</keyword>
<feature type="transmembrane region" description="Helical" evidence="1">
    <location>
        <begin position="107"/>
        <end position="124"/>
    </location>
</feature>
<protein>
    <submittedName>
        <fullName evidence="2">DUF2723 domain-containing protein</fullName>
    </submittedName>
</protein>
<gene>
    <name evidence="2" type="ORF">ENO34_03770</name>
</gene>
<dbReference type="InterPro" id="IPR021280">
    <property type="entry name" value="TMEM260-like"/>
</dbReference>
<keyword evidence="1" id="KW-1133">Transmembrane helix</keyword>
<proteinExistence type="predicted"/>
<dbReference type="EMBL" id="DSFC01000217">
    <property type="protein sequence ID" value="HEV09499.1"/>
    <property type="molecule type" value="Genomic_DNA"/>
</dbReference>
<feature type="transmembrane region" description="Helical" evidence="1">
    <location>
        <begin position="12"/>
        <end position="30"/>
    </location>
</feature>
<comment type="caution">
    <text evidence="2">The sequence shown here is derived from an EMBL/GenBank/DDBJ whole genome shotgun (WGS) entry which is preliminary data.</text>
</comment>
<keyword evidence="1" id="KW-0472">Membrane</keyword>
<feature type="transmembrane region" description="Helical" evidence="1">
    <location>
        <begin position="322"/>
        <end position="341"/>
    </location>
</feature>
<name>A0A832DQV3_9AQUI</name>
<feature type="transmembrane region" description="Helical" evidence="1">
    <location>
        <begin position="347"/>
        <end position="367"/>
    </location>
</feature>
<dbReference type="Proteomes" id="UP000885621">
    <property type="component" value="Unassembled WGS sequence"/>
</dbReference>
<dbReference type="PANTHER" id="PTHR16214">
    <property type="entry name" value="TRANSMEMBRANE PROTEIN 260"/>
    <property type="match status" value="1"/>
</dbReference>
<evidence type="ECO:0000313" key="2">
    <source>
        <dbReference type="EMBL" id="HEV09499.1"/>
    </source>
</evidence>
<feature type="transmembrane region" description="Helical" evidence="1">
    <location>
        <begin position="159"/>
        <end position="187"/>
    </location>
</feature>
<evidence type="ECO:0000256" key="1">
    <source>
        <dbReference type="SAM" id="Phobius"/>
    </source>
</evidence>
<sequence length="679" mass="79902">MVSGIKKYKFEFFLFSFIFFVYLLTLYGIGGRVNFGDSAKWQFIFDTNFITHPTGYPLYMFLSKLFNYLFLYIHPQAVRINLMSLFFGILALIFMYKIVFLFTRNKLISSFPVFVLAFMYSFWSQSTEAEVYTLNAFFVTFVLYNFLKFNETKNYKFLYVGILSYAISFGNHLSMIFLFPVLIYILFITDKNIFKNLKIWLFSLFSIILGASQYLYIWGRFENYYKSALDYLWGEGEVFSSIENSKNVYEAFFRYITGGQFKQEFFSGFKQNITFLPSILGKEFFLSTENIFGYSITAFLIITIILMLILFPFLLKKHFEKLAIFYIMIFGYSFFTLGYPIEDINVYFIPIYIALLILFSLSLFYLYQNKKYMLSSLLFFPLFTLSLYSLSHIPDMRKYDNSLIDKLKFILDGLYDKNINVLSPIRGLASSYNYYLAMLLEYNNQTKEVFKMKAIDLYTIKTQKPKEFYVFNWTLQSFKKKDFLKDYVLLPYKTYPPLNEVLDRYSKEGYTVILFVVGDGYDAIMKDIKAYTKLKMLGASFKDFCYGSSYILIIRNGKILNELSNVKDSVAFSVAFLKDRKYWTTDYKNNGIIITVSSAGFGKNCKKPSDKERWGITFFNNGLSIQDKPYYLNLNGLHVAVLDASLSPILYNVYNDNYSFRDIYLAKLKDERVSKANKN</sequence>
<dbReference type="PANTHER" id="PTHR16214:SF3">
    <property type="entry name" value="TRANSMEMBRANE PROTEIN 260"/>
    <property type="match status" value="1"/>
</dbReference>
<feature type="transmembrane region" description="Helical" evidence="1">
    <location>
        <begin position="199"/>
        <end position="217"/>
    </location>
</feature>
<feature type="transmembrane region" description="Helical" evidence="1">
    <location>
        <begin position="291"/>
        <end position="315"/>
    </location>
</feature>
<feature type="transmembrane region" description="Helical" evidence="1">
    <location>
        <begin position="374"/>
        <end position="391"/>
    </location>
</feature>